<dbReference type="RefSeq" id="WP_094886586.1">
    <property type="nucleotide sequence ID" value="NZ_NPMS01000007.1"/>
</dbReference>
<protein>
    <recommendedName>
        <fullName evidence="1">IDEAL domain-containing protein</fullName>
    </recommendedName>
</protein>
<dbReference type="SMART" id="SM00914">
    <property type="entry name" value="IDEAL"/>
    <property type="match status" value="1"/>
</dbReference>
<organism evidence="2 3">
    <name type="scientific">Virgibacillus indicus</name>
    <dbReference type="NCBI Taxonomy" id="2024554"/>
    <lineage>
        <taxon>Bacteria</taxon>
        <taxon>Bacillati</taxon>
        <taxon>Bacillota</taxon>
        <taxon>Bacilli</taxon>
        <taxon>Bacillales</taxon>
        <taxon>Bacillaceae</taxon>
        <taxon>Virgibacillus</taxon>
    </lineage>
</organism>
<dbReference type="Proteomes" id="UP000216498">
    <property type="component" value="Unassembled WGS sequence"/>
</dbReference>
<dbReference type="InterPro" id="IPR014957">
    <property type="entry name" value="IDEAL_dom"/>
</dbReference>
<dbReference type="OrthoDB" id="2691639at2"/>
<name>A0A265N7A5_9BACI</name>
<comment type="caution">
    <text evidence="2">The sequence shown here is derived from an EMBL/GenBank/DDBJ whole genome shotgun (WGS) entry which is preliminary data.</text>
</comment>
<feature type="domain" description="IDEAL" evidence="1">
    <location>
        <begin position="35"/>
        <end position="71"/>
    </location>
</feature>
<proteinExistence type="predicted"/>
<dbReference type="EMBL" id="NPMS01000007">
    <property type="protein sequence ID" value="OZU87898.1"/>
    <property type="molecule type" value="Genomic_DNA"/>
</dbReference>
<keyword evidence="3" id="KW-1185">Reference proteome</keyword>
<reference evidence="2 3" key="1">
    <citation type="submission" date="2017-08" db="EMBL/GenBank/DDBJ databases">
        <title>Virgibacillus indicus sp. nov. and Virgibacillus profoundi sp. nov, two moderately halophilic bacteria isolated from marine sediment by using the Microfluidic Streak Plate.</title>
        <authorList>
            <person name="Xu B."/>
            <person name="Hu B."/>
            <person name="Wang J."/>
            <person name="Zhu Y."/>
            <person name="Huang L."/>
            <person name="Du W."/>
            <person name="Huang Y."/>
        </authorList>
    </citation>
    <scope>NUCLEOTIDE SEQUENCE [LARGE SCALE GENOMIC DNA]</scope>
    <source>
        <strain evidence="2 3">IO3-P2-C2</strain>
    </source>
</reference>
<accession>A0A265N7A5</accession>
<sequence length="77" mass="9386">MKKEKLVYRYYRYEGEVLQAKREISFELKLSSRLLLDEICFSWNKEKLETAINSSIDTGNKEEFLKLSELYKHFVWE</sequence>
<dbReference type="Gene3D" id="4.10.810.10">
    <property type="entry name" value="Virus Scaffolding Protein, Chain A"/>
    <property type="match status" value="1"/>
</dbReference>
<dbReference type="Pfam" id="PF08858">
    <property type="entry name" value="IDEAL"/>
    <property type="match status" value="1"/>
</dbReference>
<evidence type="ECO:0000313" key="2">
    <source>
        <dbReference type="EMBL" id="OZU87898.1"/>
    </source>
</evidence>
<evidence type="ECO:0000313" key="3">
    <source>
        <dbReference type="Proteomes" id="UP000216498"/>
    </source>
</evidence>
<dbReference type="AlphaFoldDB" id="A0A265N7A5"/>
<dbReference type="InterPro" id="IPR027393">
    <property type="entry name" value="Virus_scaffolding_prot_C"/>
</dbReference>
<gene>
    <name evidence="2" type="ORF">CIL03_14445</name>
</gene>
<evidence type="ECO:0000259" key="1">
    <source>
        <dbReference type="SMART" id="SM00914"/>
    </source>
</evidence>